<dbReference type="SUPFAM" id="SSF55729">
    <property type="entry name" value="Acyl-CoA N-acyltransferases (Nat)"/>
    <property type="match status" value="1"/>
</dbReference>
<dbReference type="RefSeq" id="WP_343953362.1">
    <property type="nucleotide sequence ID" value="NZ_BAAAHQ010000036.1"/>
</dbReference>
<dbReference type="Gene3D" id="3.40.630.30">
    <property type="match status" value="1"/>
</dbReference>
<protein>
    <recommendedName>
        <fullName evidence="3">N-acetyltransferase domain-containing protein</fullName>
    </recommendedName>
</protein>
<organism evidence="4 5">
    <name type="scientific">Nonomuraea longicatena</name>
    <dbReference type="NCBI Taxonomy" id="83682"/>
    <lineage>
        <taxon>Bacteria</taxon>
        <taxon>Bacillati</taxon>
        <taxon>Actinomycetota</taxon>
        <taxon>Actinomycetes</taxon>
        <taxon>Streptosporangiales</taxon>
        <taxon>Streptosporangiaceae</taxon>
        <taxon>Nonomuraea</taxon>
    </lineage>
</organism>
<dbReference type="InterPro" id="IPR050680">
    <property type="entry name" value="YpeA/RimI_acetyltransf"/>
</dbReference>
<evidence type="ECO:0000256" key="2">
    <source>
        <dbReference type="ARBA" id="ARBA00023315"/>
    </source>
</evidence>
<dbReference type="EMBL" id="BAAAHQ010000036">
    <property type="protein sequence ID" value="GAA0944673.1"/>
    <property type="molecule type" value="Genomic_DNA"/>
</dbReference>
<dbReference type="CDD" id="cd04301">
    <property type="entry name" value="NAT_SF"/>
    <property type="match status" value="1"/>
</dbReference>
<evidence type="ECO:0000313" key="4">
    <source>
        <dbReference type="EMBL" id="GAA0944673.1"/>
    </source>
</evidence>
<dbReference type="InterPro" id="IPR016181">
    <property type="entry name" value="Acyl_CoA_acyltransferase"/>
</dbReference>
<dbReference type="Proteomes" id="UP001501578">
    <property type="component" value="Unassembled WGS sequence"/>
</dbReference>
<gene>
    <name evidence="4" type="ORF">GCM10009560_58860</name>
</gene>
<evidence type="ECO:0000259" key="3">
    <source>
        <dbReference type="PROSITE" id="PS51186"/>
    </source>
</evidence>
<feature type="domain" description="N-acetyltransferase" evidence="3">
    <location>
        <begin position="4"/>
        <end position="155"/>
    </location>
</feature>
<evidence type="ECO:0000256" key="1">
    <source>
        <dbReference type="ARBA" id="ARBA00022679"/>
    </source>
</evidence>
<dbReference type="InterPro" id="IPR000182">
    <property type="entry name" value="GNAT_dom"/>
</dbReference>
<reference evidence="5" key="1">
    <citation type="journal article" date="2019" name="Int. J. Syst. Evol. Microbiol.">
        <title>The Global Catalogue of Microorganisms (GCM) 10K type strain sequencing project: providing services to taxonomists for standard genome sequencing and annotation.</title>
        <authorList>
            <consortium name="The Broad Institute Genomics Platform"/>
            <consortium name="The Broad Institute Genome Sequencing Center for Infectious Disease"/>
            <person name="Wu L."/>
            <person name="Ma J."/>
        </authorList>
    </citation>
    <scope>NUCLEOTIDE SEQUENCE [LARGE SCALE GENOMIC DNA]</scope>
    <source>
        <strain evidence="5">JCM 11136</strain>
    </source>
</reference>
<proteinExistence type="predicted"/>
<keyword evidence="5" id="KW-1185">Reference proteome</keyword>
<dbReference type="PROSITE" id="PS51186">
    <property type="entry name" value="GNAT"/>
    <property type="match status" value="1"/>
</dbReference>
<name>A0ABP4B2T0_9ACTN</name>
<keyword evidence="2" id="KW-0012">Acyltransferase</keyword>
<accession>A0ABP4B2T0</accession>
<dbReference type="PANTHER" id="PTHR43420">
    <property type="entry name" value="ACETYLTRANSFERASE"/>
    <property type="match status" value="1"/>
</dbReference>
<evidence type="ECO:0000313" key="5">
    <source>
        <dbReference type="Proteomes" id="UP001501578"/>
    </source>
</evidence>
<keyword evidence="1" id="KW-0808">Transferase</keyword>
<dbReference type="Pfam" id="PF00583">
    <property type="entry name" value="Acetyltransf_1"/>
    <property type="match status" value="1"/>
</dbReference>
<comment type="caution">
    <text evidence="4">The sequence shown here is derived from an EMBL/GenBank/DDBJ whole genome shotgun (WGS) entry which is preliminary data.</text>
</comment>
<sequence length="170" mass="18990">MRHIQISQAATDDLPALVDALGQERYFTAHLARQRDGHGVLLVAWWAGVPVGDVYLWLGSAEEAEVRARLPGVPLLTHLEVVGRHRNKRIGTQLVAAAERRLRALGHTRVALGVDLDNPRVCRLYKRLGFEEWGYPPVRTTRVDYRAGRAVRTADVCRILVKDLSLSLAS</sequence>